<keyword evidence="2" id="KW-1185">Reference proteome</keyword>
<dbReference type="Proteomes" id="UP000078559">
    <property type="component" value="Chromosome 1"/>
</dbReference>
<evidence type="ECO:0000313" key="2">
    <source>
        <dbReference type="Proteomes" id="UP000078559"/>
    </source>
</evidence>
<dbReference type="EMBL" id="CM003098">
    <property type="protein sequence ID" value="KUI65504.1"/>
    <property type="molecule type" value="Genomic_DNA"/>
</dbReference>
<proteinExistence type="predicted"/>
<sequence length="134" mass="15024">MAHGRTTVAVWFASQRSNRLNQNAGANKEIPFPTPRDDLEKVACHAMTAQGKEDWQLMGTGRILVLLLRLPRSSPMQKRHKEGFYHPTTTYHSITHVMRTTHESITVTDGTSQVCSARLGTALRAMTNQISRPI</sequence>
<dbReference type="AlphaFoldDB" id="A0A194VMW1"/>
<accession>A0A194VMW1</accession>
<protein>
    <submittedName>
        <fullName evidence="1">Uncharacterized protein</fullName>
    </submittedName>
</protein>
<name>A0A194VMW1_CYTMA</name>
<gene>
    <name evidence="1" type="ORF">VM1G_01184</name>
</gene>
<evidence type="ECO:0000313" key="1">
    <source>
        <dbReference type="EMBL" id="KUI65504.1"/>
    </source>
</evidence>
<organism evidence="1 2">
    <name type="scientific">Cytospora mali</name>
    <name type="common">Apple Valsa canker fungus</name>
    <name type="synonym">Valsa mali</name>
    <dbReference type="NCBI Taxonomy" id="578113"/>
    <lineage>
        <taxon>Eukaryota</taxon>
        <taxon>Fungi</taxon>
        <taxon>Dikarya</taxon>
        <taxon>Ascomycota</taxon>
        <taxon>Pezizomycotina</taxon>
        <taxon>Sordariomycetes</taxon>
        <taxon>Sordariomycetidae</taxon>
        <taxon>Diaporthales</taxon>
        <taxon>Cytosporaceae</taxon>
        <taxon>Cytospora</taxon>
    </lineage>
</organism>
<reference evidence="1" key="1">
    <citation type="submission" date="2014-12" db="EMBL/GenBank/DDBJ databases">
        <title>Genome Sequence of Valsa Canker Pathogens Uncovers a Specific Adaption of Colonization on Woody Bark.</title>
        <authorList>
            <person name="Yin Z."/>
            <person name="Liu H."/>
            <person name="Gao X."/>
            <person name="Li Z."/>
            <person name="Song N."/>
            <person name="Ke X."/>
            <person name="Dai Q."/>
            <person name="Wu Y."/>
            <person name="Sun Y."/>
            <person name="Xu J.-R."/>
            <person name="Kang Z.K."/>
            <person name="Wang L."/>
            <person name="Huang L."/>
        </authorList>
    </citation>
    <scope>NUCLEOTIDE SEQUENCE [LARGE SCALE GENOMIC DNA]</scope>
    <source>
        <strain evidence="1">03-8</strain>
    </source>
</reference>